<proteinExistence type="predicted"/>
<dbReference type="PROSITE" id="PS50943">
    <property type="entry name" value="HTH_CROC1"/>
    <property type="match status" value="1"/>
</dbReference>
<evidence type="ECO:0000313" key="3">
    <source>
        <dbReference type="Proteomes" id="UP001552479"/>
    </source>
</evidence>
<name>A0ABV3J049_9ACTN</name>
<dbReference type="InterPro" id="IPR043917">
    <property type="entry name" value="DUF5753"/>
</dbReference>
<evidence type="ECO:0000259" key="1">
    <source>
        <dbReference type="PROSITE" id="PS50943"/>
    </source>
</evidence>
<dbReference type="Pfam" id="PF13560">
    <property type="entry name" value="HTH_31"/>
    <property type="match status" value="1"/>
</dbReference>
<dbReference type="SUPFAM" id="SSF47413">
    <property type="entry name" value="lambda repressor-like DNA-binding domains"/>
    <property type="match status" value="1"/>
</dbReference>
<feature type="domain" description="HTH cro/C1-type" evidence="1">
    <location>
        <begin position="18"/>
        <end position="73"/>
    </location>
</feature>
<dbReference type="RefSeq" id="WP_366089510.1">
    <property type="nucleotide sequence ID" value="NZ_JBFASG010000028.1"/>
</dbReference>
<protein>
    <submittedName>
        <fullName evidence="2">Helix-turn-helix transcriptional regulator</fullName>
    </submittedName>
</protein>
<dbReference type="Gene3D" id="1.10.260.40">
    <property type="entry name" value="lambda repressor-like DNA-binding domains"/>
    <property type="match status" value="1"/>
</dbReference>
<dbReference type="SMART" id="SM00530">
    <property type="entry name" value="HTH_XRE"/>
    <property type="match status" value="1"/>
</dbReference>
<reference evidence="2 3" key="1">
    <citation type="submission" date="2024-06" db="EMBL/GenBank/DDBJ databases">
        <title>The Natural Products Discovery Center: Release of the First 8490 Sequenced Strains for Exploring Actinobacteria Biosynthetic Diversity.</title>
        <authorList>
            <person name="Kalkreuter E."/>
            <person name="Kautsar S.A."/>
            <person name="Yang D."/>
            <person name="Bader C.D."/>
            <person name="Teijaro C.N."/>
            <person name="Fluegel L."/>
            <person name="Davis C.M."/>
            <person name="Simpson J.R."/>
            <person name="Lauterbach L."/>
            <person name="Steele A.D."/>
            <person name="Gui C."/>
            <person name="Meng S."/>
            <person name="Li G."/>
            <person name="Viehrig K."/>
            <person name="Ye F."/>
            <person name="Su P."/>
            <person name="Kiefer A.F."/>
            <person name="Nichols A."/>
            <person name="Cepeda A.J."/>
            <person name="Yan W."/>
            <person name="Fan B."/>
            <person name="Jiang Y."/>
            <person name="Adhikari A."/>
            <person name="Zheng C.-J."/>
            <person name="Schuster L."/>
            <person name="Cowan T.M."/>
            <person name="Smanski M.J."/>
            <person name="Chevrette M.G."/>
            <person name="De Carvalho L.P.S."/>
            <person name="Shen B."/>
        </authorList>
    </citation>
    <scope>NUCLEOTIDE SEQUENCE [LARGE SCALE GENOMIC DNA]</scope>
    <source>
        <strain evidence="2 3">NPDC053791</strain>
    </source>
</reference>
<accession>A0ABV3J049</accession>
<gene>
    <name evidence="2" type="ORF">AB0L03_24540</name>
</gene>
<keyword evidence="3" id="KW-1185">Reference proteome</keyword>
<dbReference type="InterPro" id="IPR001387">
    <property type="entry name" value="Cro/C1-type_HTH"/>
</dbReference>
<evidence type="ECO:0000313" key="2">
    <source>
        <dbReference type="EMBL" id="MEV4925952.1"/>
    </source>
</evidence>
<dbReference type="EMBL" id="JBFASG010000028">
    <property type="protein sequence ID" value="MEV4925952.1"/>
    <property type="molecule type" value="Genomic_DNA"/>
</dbReference>
<dbReference type="CDD" id="cd00093">
    <property type="entry name" value="HTH_XRE"/>
    <property type="match status" value="1"/>
</dbReference>
<dbReference type="Proteomes" id="UP001552479">
    <property type="component" value="Unassembled WGS sequence"/>
</dbReference>
<dbReference type="Pfam" id="PF19054">
    <property type="entry name" value="DUF5753"/>
    <property type="match status" value="1"/>
</dbReference>
<dbReference type="InterPro" id="IPR010982">
    <property type="entry name" value="Lambda_DNA-bd_dom_sf"/>
</dbReference>
<comment type="caution">
    <text evidence="2">The sequence shown here is derived from an EMBL/GenBank/DDBJ whole genome shotgun (WGS) entry which is preliminary data.</text>
</comment>
<organism evidence="2 3">
    <name type="scientific">Streptomyces roseoverticillatus</name>
    <dbReference type="NCBI Taxonomy" id="66429"/>
    <lineage>
        <taxon>Bacteria</taxon>
        <taxon>Bacillati</taxon>
        <taxon>Actinomycetota</taxon>
        <taxon>Actinomycetes</taxon>
        <taxon>Kitasatosporales</taxon>
        <taxon>Streptomycetaceae</taxon>
        <taxon>Streptomyces</taxon>
    </lineage>
</organism>
<sequence>MGQQAQRTARRRRLGAALKELRESAGVTVAHAAAVICGDNSKVSRIETGRHCITTDELTTLLDLYKVGDTGIREWLRALGSEDRKQTWWRRYGELTPGFKESLTLESEAAEISVYQTQVVPALLQTPEYARVLMAGTLEPRPKETVDLYVDIRMKRQIILRRENPPKYRCVMQEGVVRQQIGGANVMAAQLRRLVSEGQRPGVTIQIIPFSQTTFAGAGGSFYLYSYPEPMDFHVVQMSLLDGQRFLEDDDAVARGRRAFEALTASALSADDSNVLMTSIADKFEQERGARDTP</sequence>